<dbReference type="RefSeq" id="WP_074732580.1">
    <property type="nucleotide sequence ID" value="NZ_FNYK01000057.1"/>
</dbReference>
<dbReference type="InterPro" id="IPR016130">
    <property type="entry name" value="Tyr_Pase_AS"/>
</dbReference>
<comment type="similarity">
    <text evidence="1">Belongs to the protein-tyrosine phosphatase family.</text>
</comment>
<dbReference type="InterPro" id="IPR026893">
    <property type="entry name" value="Tyr/Ser_Pase_IphP-type"/>
</dbReference>
<dbReference type="SUPFAM" id="SSF52799">
    <property type="entry name" value="(Phosphotyrosine protein) phosphatases II"/>
    <property type="match status" value="1"/>
</dbReference>
<dbReference type="STRING" id="322505.SAMN04487836_10640"/>
<dbReference type="PROSITE" id="PS00383">
    <property type="entry name" value="TYR_PHOSPHATASE_1"/>
    <property type="match status" value="1"/>
</dbReference>
<protein>
    <submittedName>
        <fullName evidence="2">Protein-tyrosine phosphatase</fullName>
    </submittedName>
</protein>
<dbReference type="InterPro" id="IPR029021">
    <property type="entry name" value="Prot-tyrosine_phosphatase-like"/>
</dbReference>
<dbReference type="GO" id="GO:0004721">
    <property type="term" value="F:phosphoprotein phosphatase activity"/>
    <property type="evidence" value="ECO:0007669"/>
    <property type="project" value="InterPro"/>
</dbReference>
<evidence type="ECO:0000256" key="1">
    <source>
        <dbReference type="ARBA" id="ARBA00009580"/>
    </source>
</evidence>
<name>A0A1H6W4F8_9FIRM</name>
<evidence type="ECO:0000313" key="2">
    <source>
        <dbReference type="EMBL" id="SEJ10686.1"/>
    </source>
</evidence>
<keyword evidence="3" id="KW-1185">Reference proteome</keyword>
<organism evidence="2 3">
    <name type="scientific">Sharpea azabuensis</name>
    <dbReference type="NCBI Taxonomy" id="322505"/>
    <lineage>
        <taxon>Bacteria</taxon>
        <taxon>Bacillati</taxon>
        <taxon>Bacillota</taxon>
        <taxon>Erysipelotrichia</taxon>
        <taxon>Erysipelotrichales</taxon>
        <taxon>Coprobacillaceae</taxon>
        <taxon>Sharpea</taxon>
    </lineage>
</organism>
<reference evidence="3" key="1">
    <citation type="submission" date="2016-10" db="EMBL/GenBank/DDBJ databases">
        <authorList>
            <person name="Varghese N."/>
        </authorList>
    </citation>
    <scope>NUCLEOTIDE SEQUENCE [LARGE SCALE GENOMIC DNA]</scope>
    <source>
        <strain evidence="3">DSM 20406</strain>
    </source>
</reference>
<dbReference type="Pfam" id="PF13350">
    <property type="entry name" value="Y_phosphatase3"/>
    <property type="match status" value="1"/>
</dbReference>
<evidence type="ECO:0000313" key="3">
    <source>
        <dbReference type="Proteomes" id="UP000183028"/>
    </source>
</evidence>
<dbReference type="Gene3D" id="3.90.190.10">
    <property type="entry name" value="Protein tyrosine phosphatase superfamily"/>
    <property type="match status" value="1"/>
</dbReference>
<proteinExistence type="inferred from homology"/>
<gene>
    <name evidence="2" type="ORF">SAMN04487834_10575</name>
</gene>
<dbReference type="OrthoDB" id="1188001at2"/>
<dbReference type="AlphaFoldDB" id="A0A1H6W4F8"/>
<dbReference type="PANTHER" id="PTHR31126">
    <property type="entry name" value="TYROSINE-PROTEIN PHOSPHATASE"/>
    <property type="match status" value="1"/>
</dbReference>
<dbReference type="Proteomes" id="UP000183028">
    <property type="component" value="Unassembled WGS sequence"/>
</dbReference>
<dbReference type="EMBL" id="FNYK01000057">
    <property type="protein sequence ID" value="SEJ10686.1"/>
    <property type="molecule type" value="Genomic_DNA"/>
</dbReference>
<dbReference type="eggNOG" id="COG2365">
    <property type="taxonomic scope" value="Bacteria"/>
</dbReference>
<accession>A0A1H6W4F8</accession>
<dbReference type="PANTHER" id="PTHR31126:SF1">
    <property type="entry name" value="TYROSINE SPECIFIC PROTEIN PHOSPHATASES DOMAIN-CONTAINING PROTEIN"/>
    <property type="match status" value="1"/>
</dbReference>
<sequence length="244" mass="28175">MQYMTSEERLIKLDKMTNTRDLGGYETQEGRYTKAHHFIRASSPANATKEDLQKLYDYGVRVTIDLRSDFEKQVQPSPFKHYDGIENHEVNIMGSEVVKVVPEEVREYRDLGGVYIFMLEAHKAGIKKVFDIFLNHPYEAVLFHCSAGKDRTSVIAALLLDLAGCHEHDIVKDYSESYAYNLGMIDKLEEIMDEENQKYLASSPRYMLILLDYLREHYGSAYGYLLDIGFSEEEANDIKEAFLI</sequence>